<dbReference type="RefSeq" id="WP_161142116.1">
    <property type="nucleotide sequence ID" value="NZ_SPKJ01000094.1"/>
</dbReference>
<dbReference type="OrthoDB" id="9773738at2"/>
<comment type="similarity">
    <text evidence="1">Belongs to the metallo-beta-lactamase superfamily.</text>
</comment>
<protein>
    <submittedName>
        <fullName evidence="6">MBL fold metallo-hydrolase</fullName>
    </submittedName>
</protein>
<reference evidence="6" key="1">
    <citation type="submission" date="2019-03" db="EMBL/GenBank/DDBJ databases">
        <title>Afifella sp. nov., isolated from activated sludge.</title>
        <authorList>
            <person name="Li Q."/>
            <person name="Liu Y."/>
        </authorList>
    </citation>
    <scope>NUCLEOTIDE SEQUENCE</scope>
    <source>
        <strain evidence="6">L72</strain>
    </source>
</reference>
<dbReference type="CDD" id="cd07720">
    <property type="entry name" value="OPHC2-like_MBL-fold"/>
    <property type="match status" value="1"/>
</dbReference>
<dbReference type="Gene3D" id="3.60.15.10">
    <property type="entry name" value="Ribonuclease Z/Hydroxyacylglutathione hydrolase-like"/>
    <property type="match status" value="1"/>
</dbReference>
<evidence type="ECO:0000313" key="7">
    <source>
        <dbReference type="Proteomes" id="UP000773614"/>
    </source>
</evidence>
<evidence type="ECO:0000256" key="2">
    <source>
        <dbReference type="ARBA" id="ARBA00022723"/>
    </source>
</evidence>
<dbReference type="AlphaFoldDB" id="A0A964WV79"/>
<evidence type="ECO:0000259" key="5">
    <source>
        <dbReference type="SMART" id="SM00849"/>
    </source>
</evidence>
<name>A0A964WV79_9HYPH</name>
<proteinExistence type="inferred from homology"/>
<evidence type="ECO:0000256" key="1">
    <source>
        <dbReference type="ARBA" id="ARBA00007749"/>
    </source>
</evidence>
<dbReference type="GO" id="GO:0016787">
    <property type="term" value="F:hydrolase activity"/>
    <property type="evidence" value="ECO:0007669"/>
    <property type="project" value="UniProtKB-KW"/>
</dbReference>
<feature type="domain" description="Metallo-beta-lactamase" evidence="5">
    <location>
        <begin position="74"/>
        <end position="278"/>
    </location>
</feature>
<dbReference type="PANTHER" id="PTHR42978:SF6">
    <property type="entry name" value="QUORUM-QUENCHING LACTONASE YTNP-RELATED"/>
    <property type="match status" value="1"/>
</dbReference>
<evidence type="ECO:0000313" key="6">
    <source>
        <dbReference type="EMBL" id="MYZ49774.1"/>
    </source>
</evidence>
<sequence length="299" mass="32091">AAATALAPLLPLRAGRALAAEPHRQALGADEVRVVSDGNLVFRPAKFLAPEADDAAFAALMEGYGLPLDEAKPACNVVLLRQADRLVLFDAGAGPRFMESAGRLPANLEAAGIDPAEITDLVFTHGHPDHLWGVLDDFDEEVFPEARYHVARPEWDFWMGADIMARLPEAQQAFAAGARRNFAAIEARVAFFDPGQEVVPGVEAIETFGHTPGHVSFALRSGGDTLVLTGDAISHAAVSFERPDWVTSTDFDRGLGAATRAKLLDRLAAEKTPLLSYHLPYPGIGFAERKGTAYRFAPA</sequence>
<dbReference type="SUPFAM" id="SSF56281">
    <property type="entry name" value="Metallo-hydrolase/oxidoreductase"/>
    <property type="match status" value="1"/>
</dbReference>
<comment type="caution">
    <text evidence="6">The sequence shown here is derived from an EMBL/GenBank/DDBJ whole genome shotgun (WGS) entry which is preliminary data.</text>
</comment>
<dbReference type="InterPro" id="IPR001279">
    <property type="entry name" value="Metallo-B-lactamas"/>
</dbReference>
<dbReference type="SMART" id="SM00849">
    <property type="entry name" value="Lactamase_B"/>
    <property type="match status" value="1"/>
</dbReference>
<dbReference type="PANTHER" id="PTHR42978">
    <property type="entry name" value="QUORUM-QUENCHING LACTONASE YTNP-RELATED-RELATED"/>
    <property type="match status" value="1"/>
</dbReference>
<keyword evidence="7" id="KW-1185">Reference proteome</keyword>
<dbReference type="InterPro" id="IPR051013">
    <property type="entry name" value="MBL_superfamily_lactonases"/>
</dbReference>
<keyword evidence="2" id="KW-0479">Metal-binding</keyword>
<dbReference type="GO" id="GO:0046872">
    <property type="term" value="F:metal ion binding"/>
    <property type="evidence" value="ECO:0007669"/>
    <property type="project" value="UniProtKB-KW"/>
</dbReference>
<dbReference type="EMBL" id="SPKJ01000094">
    <property type="protein sequence ID" value="MYZ49774.1"/>
    <property type="molecule type" value="Genomic_DNA"/>
</dbReference>
<evidence type="ECO:0000256" key="3">
    <source>
        <dbReference type="ARBA" id="ARBA00022801"/>
    </source>
</evidence>
<evidence type="ECO:0000256" key="4">
    <source>
        <dbReference type="ARBA" id="ARBA00022833"/>
    </source>
</evidence>
<organism evidence="6 7">
    <name type="scientific">Propylenella binzhouense</name>
    <dbReference type="NCBI Taxonomy" id="2555902"/>
    <lineage>
        <taxon>Bacteria</taxon>
        <taxon>Pseudomonadati</taxon>
        <taxon>Pseudomonadota</taxon>
        <taxon>Alphaproteobacteria</taxon>
        <taxon>Hyphomicrobiales</taxon>
        <taxon>Propylenellaceae</taxon>
        <taxon>Propylenella</taxon>
    </lineage>
</organism>
<dbReference type="InterPro" id="IPR036866">
    <property type="entry name" value="RibonucZ/Hydroxyglut_hydro"/>
</dbReference>
<keyword evidence="3" id="KW-0378">Hydrolase</keyword>
<keyword evidence="4" id="KW-0862">Zinc</keyword>
<gene>
    <name evidence="6" type="ORF">E4O86_18875</name>
</gene>
<dbReference type="Proteomes" id="UP000773614">
    <property type="component" value="Unassembled WGS sequence"/>
</dbReference>
<accession>A0A964WV79</accession>
<dbReference type="Pfam" id="PF00753">
    <property type="entry name" value="Lactamase_B"/>
    <property type="match status" value="1"/>
</dbReference>
<feature type="non-terminal residue" evidence="6">
    <location>
        <position position="1"/>
    </location>
</feature>